<dbReference type="RefSeq" id="WP_378553098.1">
    <property type="nucleotide sequence ID" value="NZ_JBHSBA010000014.1"/>
</dbReference>
<feature type="compositionally biased region" description="Polar residues" evidence="1">
    <location>
        <begin position="266"/>
        <end position="276"/>
    </location>
</feature>
<protein>
    <recommendedName>
        <fullName evidence="4">PPE family protein</fullName>
    </recommendedName>
</protein>
<keyword evidence="3" id="KW-1185">Reference proteome</keyword>
<gene>
    <name evidence="2" type="ORF">ACFOW8_21960</name>
</gene>
<accession>A0ABV8L9T4</accession>
<dbReference type="InterPro" id="IPR036689">
    <property type="entry name" value="ESAT-6-like_sf"/>
</dbReference>
<evidence type="ECO:0000313" key="2">
    <source>
        <dbReference type="EMBL" id="MFC4127597.1"/>
    </source>
</evidence>
<feature type="region of interest" description="Disordered" evidence="1">
    <location>
        <begin position="181"/>
        <end position="429"/>
    </location>
</feature>
<reference evidence="3" key="1">
    <citation type="journal article" date="2019" name="Int. J. Syst. Evol. Microbiol.">
        <title>The Global Catalogue of Microorganisms (GCM) 10K type strain sequencing project: providing services to taxonomists for standard genome sequencing and annotation.</title>
        <authorList>
            <consortium name="The Broad Institute Genomics Platform"/>
            <consortium name="The Broad Institute Genome Sequencing Center for Infectious Disease"/>
            <person name="Wu L."/>
            <person name="Ma J."/>
        </authorList>
    </citation>
    <scope>NUCLEOTIDE SEQUENCE [LARGE SCALE GENOMIC DNA]</scope>
    <source>
        <strain evidence="3">CGMCC 4.7204</strain>
    </source>
</reference>
<evidence type="ECO:0008006" key="4">
    <source>
        <dbReference type="Google" id="ProtNLM"/>
    </source>
</evidence>
<dbReference type="SUPFAM" id="SSF140453">
    <property type="entry name" value="EsxAB dimer-like"/>
    <property type="match status" value="1"/>
</dbReference>
<evidence type="ECO:0000313" key="3">
    <source>
        <dbReference type="Proteomes" id="UP001595767"/>
    </source>
</evidence>
<name>A0ABV8L9T4_9NOCA</name>
<sequence>MSGYEPPGIRGGGENANAWRHREIAEAFATLEVTDAIAMADTFARIAARWSTGLTAFERDLCEASAVAWSGASAEAMEAAVDAYLAGARALAIALAELPGLVTAAAEAIVATKHAVPELPVATGPADAEAHGRQAAALEEARVAMHERYVRPFRAIDHRIPLLPMPVHSLDLPYREWGTREPGAPTAELGSPRGVALASSGDAAVSGTSADGTARSVGLATDPPGLGPPAPSIDDSSPQDPARIARSVAGGSGTEADGATKPAEQVGQTATASVRSNADDHGRLPSGFIPAAHSATVPSTTDNPAPSPREGSAGAAGSSWKEPPGAGPRGVWSQVGDAARAGDRARPDDTARRNGSTPPGDSARQGDPAWPGDPAQQNRIGQPRVPGLVNDLARPGSSTRTGDPATVGDPMRPGDSVRPGDGRSVPGAAGPVIGAGAPPGAPVRMVDRLFHYAVPSGIGCAPEPDAERGIPDYLITQANTEALLDDRRPTVIGGVIGGEPP</sequence>
<dbReference type="Proteomes" id="UP001595767">
    <property type="component" value="Unassembled WGS sequence"/>
</dbReference>
<evidence type="ECO:0000256" key="1">
    <source>
        <dbReference type="SAM" id="MobiDB-lite"/>
    </source>
</evidence>
<proteinExistence type="predicted"/>
<organism evidence="2 3">
    <name type="scientific">Nocardia rhizosphaerae</name>
    <dbReference type="NCBI Taxonomy" id="1691571"/>
    <lineage>
        <taxon>Bacteria</taxon>
        <taxon>Bacillati</taxon>
        <taxon>Actinomycetota</taxon>
        <taxon>Actinomycetes</taxon>
        <taxon>Mycobacteriales</taxon>
        <taxon>Nocardiaceae</taxon>
        <taxon>Nocardia</taxon>
    </lineage>
</organism>
<comment type="caution">
    <text evidence="2">The sequence shown here is derived from an EMBL/GenBank/DDBJ whole genome shotgun (WGS) entry which is preliminary data.</text>
</comment>
<dbReference type="EMBL" id="JBHSBA010000014">
    <property type="protein sequence ID" value="MFC4127597.1"/>
    <property type="molecule type" value="Genomic_DNA"/>
</dbReference>
<feature type="compositionally biased region" description="Basic and acidic residues" evidence="1">
    <location>
        <begin position="340"/>
        <end position="352"/>
    </location>
</feature>